<dbReference type="Gene3D" id="3.30.465.10">
    <property type="match status" value="1"/>
</dbReference>
<dbReference type="GO" id="GO:0004458">
    <property type="term" value="F:D-lactate dehydrogenase (cytochrome) activity"/>
    <property type="evidence" value="ECO:0007669"/>
    <property type="project" value="UniProtKB-UniRule"/>
</dbReference>
<evidence type="ECO:0000256" key="4">
    <source>
        <dbReference type="ARBA" id="ARBA00022630"/>
    </source>
</evidence>
<evidence type="ECO:0000256" key="8">
    <source>
        <dbReference type="ARBA" id="ARBA00023136"/>
    </source>
</evidence>
<dbReference type="EC" id="1.1.5.12" evidence="9"/>
<dbReference type="InterPro" id="IPR051264">
    <property type="entry name" value="FAD-oxidored/transferase_4"/>
</dbReference>
<feature type="binding site" evidence="9 11">
    <location>
        <begin position="100"/>
        <end position="104"/>
    </location>
    <ligand>
        <name>FAD</name>
        <dbReference type="ChEBI" id="CHEBI:57692"/>
    </ligand>
</feature>
<evidence type="ECO:0000313" key="14">
    <source>
        <dbReference type="EMBL" id="EPI76395.1"/>
    </source>
</evidence>
<comment type="subcellular location">
    <subcellularLocation>
        <location evidence="9">Cell inner membrane</location>
        <topology evidence="9">Peripheral membrane protein</topology>
        <orientation evidence="9">Cytoplasmic side</orientation>
    </subcellularLocation>
</comment>
<feature type="binding site" evidence="9 11">
    <location>
        <position position="184"/>
    </location>
    <ligand>
        <name>FAD</name>
        <dbReference type="ChEBI" id="CHEBI:57692"/>
    </ligand>
</feature>
<comment type="catalytic activity">
    <reaction evidence="9 10">
        <text>(R)-lactate + a quinone = a quinol + pyruvate</text>
        <dbReference type="Rhea" id="RHEA:51468"/>
        <dbReference type="ChEBI" id="CHEBI:15361"/>
        <dbReference type="ChEBI" id="CHEBI:16004"/>
        <dbReference type="ChEBI" id="CHEBI:24646"/>
        <dbReference type="ChEBI" id="CHEBI:132124"/>
        <dbReference type="EC" id="1.1.5.12"/>
    </reaction>
</comment>
<dbReference type="GO" id="GO:0006089">
    <property type="term" value="P:lactate metabolic process"/>
    <property type="evidence" value="ECO:0007669"/>
    <property type="project" value="UniProtKB-UniRule"/>
</dbReference>
<feature type="region of interest" description="Disordered" evidence="12">
    <location>
        <begin position="571"/>
        <end position="600"/>
    </location>
</feature>
<evidence type="ECO:0000256" key="3">
    <source>
        <dbReference type="ARBA" id="ARBA00022519"/>
    </source>
</evidence>
<feature type="binding site" evidence="9 11">
    <location>
        <begin position="108"/>
        <end position="109"/>
    </location>
    <ligand>
        <name>FAD</name>
        <dbReference type="ChEBI" id="CHEBI:57692"/>
    </ligand>
</feature>
<dbReference type="SUPFAM" id="SSF55103">
    <property type="entry name" value="FAD-linked oxidases, C-terminal domain"/>
    <property type="match status" value="1"/>
</dbReference>
<keyword evidence="6 9" id="KW-0274">FAD</keyword>
<dbReference type="InterPro" id="IPR036318">
    <property type="entry name" value="FAD-bd_PCMH-like_sf"/>
</dbReference>
<dbReference type="FunFam" id="3.30.70.610:FF:000002">
    <property type="entry name" value="Quinone-dependent D-lactate dehydrogenase"/>
    <property type="match status" value="1"/>
</dbReference>
<dbReference type="GO" id="GO:0048038">
    <property type="term" value="F:quinone binding"/>
    <property type="evidence" value="ECO:0007669"/>
    <property type="project" value="UniProtKB-KW"/>
</dbReference>
<dbReference type="Gene3D" id="3.30.70.610">
    <property type="entry name" value="D-lactate dehydrogenase, cap domain, subdomain 1"/>
    <property type="match status" value="2"/>
</dbReference>
<dbReference type="InterPro" id="IPR016167">
    <property type="entry name" value="FAD-bd_PCMH_sub1"/>
</dbReference>
<dbReference type="FunFam" id="3.30.70.610:FF:000001">
    <property type="entry name" value="Quinone-dependent D-lactate dehydrogenase"/>
    <property type="match status" value="1"/>
</dbReference>
<dbReference type="GO" id="GO:0071949">
    <property type="term" value="F:FAD binding"/>
    <property type="evidence" value="ECO:0007669"/>
    <property type="project" value="InterPro"/>
</dbReference>
<dbReference type="Gene3D" id="3.30.1370.20">
    <property type="entry name" value="D-lactate dehydrogenase, cap domain, subdomain 2"/>
    <property type="match status" value="1"/>
</dbReference>
<keyword evidence="7 9" id="KW-0560">Oxidoreductase</keyword>
<feature type="binding site" evidence="9 11">
    <location>
        <position position="174"/>
    </location>
    <ligand>
        <name>FAD</name>
        <dbReference type="ChEBI" id="CHEBI:57692"/>
    </ligand>
</feature>
<accession>A0A656ILL3</accession>
<evidence type="ECO:0000259" key="13">
    <source>
        <dbReference type="PROSITE" id="PS51387"/>
    </source>
</evidence>
<feature type="binding site" evidence="11">
    <location>
        <position position="281"/>
    </location>
    <ligand>
        <name>FAD</name>
        <dbReference type="ChEBI" id="CHEBI:57692"/>
    </ligand>
</feature>
<feature type="domain" description="FAD-binding PCMH-type" evidence="13">
    <location>
        <begin position="66"/>
        <end position="240"/>
    </location>
</feature>
<dbReference type="FunFam" id="3.30.43.10:FF:000005">
    <property type="entry name" value="Quinone-dependent D-lactate dehydrogenase"/>
    <property type="match status" value="1"/>
</dbReference>
<dbReference type="InterPro" id="IPR016166">
    <property type="entry name" value="FAD-bd_PCMH"/>
</dbReference>
<evidence type="ECO:0000256" key="11">
    <source>
        <dbReference type="PIRSR" id="PIRSR000101-1"/>
    </source>
</evidence>
<evidence type="ECO:0000256" key="1">
    <source>
        <dbReference type="ARBA" id="ARBA00001974"/>
    </source>
</evidence>
<dbReference type="InterPro" id="IPR012256">
    <property type="entry name" value="D_lactate_DH"/>
</dbReference>
<dbReference type="PANTHER" id="PTHR43716">
    <property type="entry name" value="D-2-HYDROXYGLUTARATE DEHYDROGENASE, MITOCHONDRIAL"/>
    <property type="match status" value="1"/>
</dbReference>
<dbReference type="InterPro" id="IPR016164">
    <property type="entry name" value="FAD-linked_Oxase-like_C"/>
</dbReference>
<dbReference type="GO" id="GO:0031234">
    <property type="term" value="C:extrinsic component of cytoplasmic side of plasma membrane"/>
    <property type="evidence" value="ECO:0007669"/>
    <property type="project" value="UniProtKB-UniRule"/>
</dbReference>
<evidence type="ECO:0000256" key="5">
    <source>
        <dbReference type="ARBA" id="ARBA00022719"/>
    </source>
</evidence>
<evidence type="ECO:0000256" key="2">
    <source>
        <dbReference type="ARBA" id="ARBA00022475"/>
    </source>
</evidence>
<dbReference type="SUPFAM" id="SSF56176">
    <property type="entry name" value="FAD-binding/transporter-associated domain-like"/>
    <property type="match status" value="1"/>
</dbReference>
<feature type="binding site" evidence="9 11">
    <location>
        <position position="167"/>
    </location>
    <ligand>
        <name>FAD</name>
        <dbReference type="ChEBI" id="CHEBI:57692"/>
    </ligand>
</feature>
<dbReference type="GO" id="GO:0022904">
    <property type="term" value="P:respiratory electron transport chain"/>
    <property type="evidence" value="ECO:0007669"/>
    <property type="project" value="InterPro"/>
</dbReference>
<sequence length="600" mass="67935">MRKRIVIPSAMLNADILSHHKEWRMSSITMTDNKTFLNELARLVGHSHLLTDPAKTARYRKGFRSGQGDALAVVFPGSLLELWRVLNACVNADKIILMQAANTGLTEGSTPNGNDYDRDIVIISTQRLDKLHLLDNGQQVLAWPGTTLYALEKALKPLGREPHSVIGSSCIGASVIGGICNNSGGSLVQRGPAYTEMSLFARIDDQGKLQLVNHLGIDLGHTPEQILSKLDDERIKDEDVRHDGRHAHDHDYVTRVRDINADTPARYNADPDRLFESSGCAGKLAVFAVRLDTFAAEKNQQVFYIGTNQPAVLTEIRRHILANFDNLPVAGEYMHRDIYDIAEQYGKDTFLMIDKLGTDKMPFFFTLKGRTDAMLEKVKFFRPHFTDRAMQKFGHLFPSHLPPRMKNWRDKYEHHLLLKMAGDGVAEAQRWLNEFFKSAEGGFFTCTPEEGSKAFLHRFAAAGAAIRYQAVHADEVEDILALDIALRRNDTDWFEHLPPEIDSQLVHKLYYGHFMCHVFHQDYIVKKGVDVHALKAQMLELLQARGAQYPAEHNVGHLYKAPETLTRFYRQNDPTNSMNPGIGKTSKRKFWQENTPDETH</sequence>
<evidence type="ECO:0000256" key="9">
    <source>
        <dbReference type="HAMAP-Rule" id="MF_02092"/>
    </source>
</evidence>
<comment type="function">
    <text evidence="9 10">Catalyzes the oxidation of D-lactate to pyruvate.</text>
</comment>
<dbReference type="Pfam" id="PF01565">
    <property type="entry name" value="FAD_binding_4"/>
    <property type="match status" value="1"/>
</dbReference>
<dbReference type="PANTHER" id="PTHR43716:SF1">
    <property type="entry name" value="D-2-HYDROXYGLUTARATE DEHYDROGENASE, MITOCHONDRIAL"/>
    <property type="match status" value="1"/>
</dbReference>
<evidence type="ECO:0000256" key="7">
    <source>
        <dbReference type="ARBA" id="ARBA00023002"/>
    </source>
</evidence>
<dbReference type="FunFam" id="3.30.465.10:FF:000015">
    <property type="entry name" value="Quinone-dependent D-lactate dehydrogenase"/>
    <property type="match status" value="1"/>
</dbReference>
<dbReference type="GO" id="GO:0055085">
    <property type="term" value="P:transmembrane transport"/>
    <property type="evidence" value="ECO:0007669"/>
    <property type="project" value="InterPro"/>
</dbReference>
<reference evidence="14 15" key="1">
    <citation type="submission" date="2013-04" db="EMBL/GenBank/DDBJ databases">
        <authorList>
            <person name="McClelland M."/>
            <person name="Porwollik S."/>
            <person name="Desai P."/>
            <person name="Cheng P."/>
            <person name="Wollam A."/>
            <person name="Pepin K."/>
            <person name="Palsikar V.B."/>
            <person name="Fulton L."/>
            <person name="Fulton R."/>
            <person name="Delehaunty K."/>
            <person name="Fronick C."/>
            <person name="Godfrey J."/>
            <person name="Waligorski J."/>
            <person name="Appelbaum E."/>
            <person name="Tomlinson C."/>
            <person name="Warren W."/>
            <person name="Sodergren E."/>
            <person name="Weinstock G."/>
            <person name="Wilson R.K."/>
        </authorList>
    </citation>
    <scope>NUCLEOTIDE SEQUENCE [LARGE SCALE GENOMIC DNA]</scope>
    <source>
        <strain evidence="14 15">2009K0958</strain>
    </source>
</reference>
<keyword evidence="3 9" id="KW-0997">Cell inner membrane</keyword>
<gene>
    <name evidence="9" type="primary">dld</name>
    <name evidence="14" type="ORF">A673_00530</name>
</gene>
<name>A0A656ILL3_SALE2</name>
<dbReference type="InterPro" id="IPR015409">
    <property type="entry name" value="Lactate_DH_C"/>
</dbReference>
<dbReference type="FunFam" id="3.30.1370.20:FF:000001">
    <property type="entry name" value="Quinone-dependent D-lactate dehydrogenase"/>
    <property type="match status" value="1"/>
</dbReference>
<dbReference type="AlphaFoldDB" id="A0A656ILL3"/>
<keyword evidence="2 9" id="KW-1003">Cell membrane</keyword>
<keyword evidence="8 9" id="KW-0472">Membrane</keyword>
<dbReference type="InterPro" id="IPR016169">
    <property type="entry name" value="FAD-bd_PCMH_sub2"/>
</dbReference>
<evidence type="ECO:0000256" key="10">
    <source>
        <dbReference type="PIRNR" id="PIRNR000101"/>
    </source>
</evidence>
<protein>
    <recommendedName>
        <fullName evidence="9">Quinone-dependent D-lactate dehydrogenase</fullName>
        <ecNumber evidence="9">1.1.5.12</ecNumber>
    </recommendedName>
    <alternativeName>
        <fullName evidence="9">D-lactate dehydrogenase</fullName>
        <shortName evidence="9">D-LDH</shortName>
    </alternativeName>
</protein>
<dbReference type="InterPro" id="IPR006094">
    <property type="entry name" value="Oxid_FAD_bind_N"/>
</dbReference>
<dbReference type="Proteomes" id="UP000014535">
    <property type="component" value="Unassembled WGS sequence"/>
</dbReference>
<dbReference type="PIRSF" id="PIRSF000101">
    <property type="entry name" value="D-lactate_dh"/>
    <property type="match status" value="1"/>
</dbReference>
<keyword evidence="4 9" id="KW-0285">Flavoprotein</keyword>
<dbReference type="HAMAP" id="MF_02092">
    <property type="entry name" value="DLDH_Dld"/>
    <property type="match status" value="1"/>
</dbReference>
<dbReference type="GO" id="GO:0102029">
    <property type="term" value="F:D-lactate dehydrogenase (quinone) activity"/>
    <property type="evidence" value="ECO:0007669"/>
    <property type="project" value="UniProtKB-EC"/>
</dbReference>
<evidence type="ECO:0000313" key="15">
    <source>
        <dbReference type="Proteomes" id="UP000014535"/>
    </source>
</evidence>
<dbReference type="Gene3D" id="3.30.43.10">
    <property type="entry name" value="Uridine Diphospho-n-acetylenolpyruvylglucosamine Reductase, domain 2"/>
    <property type="match status" value="1"/>
</dbReference>
<proteinExistence type="inferred from homology"/>
<dbReference type="EMBL" id="ATFT01000008">
    <property type="protein sequence ID" value="EPI76395.1"/>
    <property type="molecule type" value="Genomic_DNA"/>
</dbReference>
<dbReference type="InterPro" id="IPR016173">
    <property type="entry name" value="D-lactate_DH_C-sub2"/>
</dbReference>
<dbReference type="PROSITE" id="PS51387">
    <property type="entry name" value="FAD_PCMH"/>
    <property type="match status" value="1"/>
</dbReference>
<feature type="binding site" evidence="9 11">
    <location>
        <position position="286"/>
    </location>
    <ligand>
        <name>FAD</name>
        <dbReference type="ChEBI" id="CHEBI:57692"/>
    </ligand>
</feature>
<dbReference type="Pfam" id="PF09330">
    <property type="entry name" value="Lact-deh-memb"/>
    <property type="match status" value="1"/>
</dbReference>
<comment type="cofactor">
    <cofactor evidence="1 9 10 11">
        <name>FAD</name>
        <dbReference type="ChEBI" id="CHEBI:57692"/>
    </cofactor>
</comment>
<comment type="caution">
    <text evidence="14">The sequence shown here is derived from an EMBL/GenBank/DDBJ whole genome shotgun (WGS) entry which is preliminary data.</text>
</comment>
<dbReference type="NCBIfam" id="NF008387">
    <property type="entry name" value="PRK11183.1"/>
    <property type="match status" value="1"/>
</dbReference>
<keyword evidence="5 9" id="KW-0874">Quinone</keyword>
<organism evidence="14 15">
    <name type="scientific">Salmonella enteritidis (strain 2009K0958)</name>
    <dbReference type="NCBI Taxonomy" id="1192586"/>
    <lineage>
        <taxon>Bacteria</taxon>
        <taxon>Pseudomonadati</taxon>
        <taxon>Pseudomonadota</taxon>
        <taxon>Gammaproteobacteria</taxon>
        <taxon>Enterobacterales</taxon>
        <taxon>Enterobacteriaceae</taxon>
        <taxon>Salmonella</taxon>
    </lineage>
</organism>
<comment type="similarity">
    <text evidence="9">Belongs to the quinone-dependent D-lactate dehydrogenase family.</text>
</comment>
<dbReference type="InterPro" id="IPR016172">
    <property type="entry name" value="D-lactate_DH_C-sub1"/>
</dbReference>
<evidence type="ECO:0000256" key="6">
    <source>
        <dbReference type="ARBA" id="ARBA00022827"/>
    </source>
</evidence>
<evidence type="ECO:0000256" key="12">
    <source>
        <dbReference type="SAM" id="MobiDB-lite"/>
    </source>
</evidence>